<dbReference type="GO" id="GO:0016567">
    <property type="term" value="P:protein ubiquitination"/>
    <property type="evidence" value="ECO:0007669"/>
    <property type="project" value="InterPro"/>
</dbReference>
<keyword evidence="10" id="KW-0732">Signal</keyword>
<name>A0A2G4SYG4_RHIZD</name>
<keyword evidence="7" id="KW-0833">Ubl conjugation pathway</keyword>
<dbReference type="InterPro" id="IPR031127">
    <property type="entry name" value="E3_UB_ligase_RBR"/>
</dbReference>
<evidence type="ECO:0000256" key="6">
    <source>
        <dbReference type="ARBA" id="ARBA00022771"/>
    </source>
</evidence>
<dbReference type="InterPro" id="IPR001841">
    <property type="entry name" value="Znf_RING"/>
</dbReference>
<evidence type="ECO:0000256" key="2">
    <source>
        <dbReference type="ARBA" id="ARBA00012251"/>
    </source>
</evidence>
<dbReference type="PROSITE" id="PS50089">
    <property type="entry name" value="ZF_RING_2"/>
    <property type="match status" value="1"/>
</dbReference>
<evidence type="ECO:0000313" key="14">
    <source>
        <dbReference type="Proteomes" id="UP000242254"/>
    </source>
</evidence>
<keyword evidence="5" id="KW-0677">Repeat</keyword>
<dbReference type="InterPro" id="IPR044066">
    <property type="entry name" value="TRIAD_supradom"/>
</dbReference>
<evidence type="ECO:0000256" key="8">
    <source>
        <dbReference type="ARBA" id="ARBA00022833"/>
    </source>
</evidence>
<evidence type="ECO:0000313" key="13">
    <source>
        <dbReference type="EMBL" id="PHZ13833.1"/>
    </source>
</evidence>
<keyword evidence="8" id="KW-0862">Zinc</keyword>
<dbReference type="AlphaFoldDB" id="A0A2G4SYG4"/>
<protein>
    <recommendedName>
        <fullName evidence="2">RBR-type E3 ubiquitin transferase</fullName>
        <ecNumber evidence="2">2.3.2.31</ecNumber>
    </recommendedName>
</protein>
<dbReference type="Proteomes" id="UP000242254">
    <property type="component" value="Unassembled WGS sequence"/>
</dbReference>
<dbReference type="InterPro" id="IPR018957">
    <property type="entry name" value="Znf_C3HC4_RING-type"/>
</dbReference>
<dbReference type="GO" id="GO:0008270">
    <property type="term" value="F:zinc ion binding"/>
    <property type="evidence" value="ECO:0007669"/>
    <property type="project" value="UniProtKB-KW"/>
</dbReference>
<dbReference type="InterPro" id="IPR013083">
    <property type="entry name" value="Znf_RING/FYVE/PHD"/>
</dbReference>
<dbReference type="Gene3D" id="3.30.40.10">
    <property type="entry name" value="Zinc/RING finger domain, C3HC4 (zinc finger)"/>
    <property type="match status" value="1"/>
</dbReference>
<dbReference type="STRING" id="1340429.A0A2G4SYG4"/>
<organism evidence="13 14">
    <name type="scientific">Rhizopus microsporus ATCC 52813</name>
    <dbReference type="NCBI Taxonomy" id="1340429"/>
    <lineage>
        <taxon>Eukaryota</taxon>
        <taxon>Fungi</taxon>
        <taxon>Fungi incertae sedis</taxon>
        <taxon>Mucoromycota</taxon>
        <taxon>Mucoromycotina</taxon>
        <taxon>Mucoromycetes</taxon>
        <taxon>Mucorales</taxon>
        <taxon>Mucorineae</taxon>
        <taxon>Rhizopodaceae</taxon>
        <taxon>Rhizopus</taxon>
    </lineage>
</organism>
<keyword evidence="6 9" id="KW-0863">Zinc-finger</keyword>
<keyword evidence="14" id="KW-1185">Reference proteome</keyword>
<dbReference type="PANTHER" id="PTHR11685">
    <property type="entry name" value="RBR FAMILY RING FINGER AND IBR DOMAIN-CONTAINING"/>
    <property type="match status" value="1"/>
</dbReference>
<evidence type="ECO:0000256" key="1">
    <source>
        <dbReference type="ARBA" id="ARBA00001798"/>
    </source>
</evidence>
<evidence type="ECO:0000259" key="11">
    <source>
        <dbReference type="PROSITE" id="PS50089"/>
    </source>
</evidence>
<evidence type="ECO:0000256" key="9">
    <source>
        <dbReference type="PROSITE-ProRule" id="PRU00175"/>
    </source>
</evidence>
<evidence type="ECO:0000256" key="4">
    <source>
        <dbReference type="ARBA" id="ARBA00022723"/>
    </source>
</evidence>
<feature type="domain" description="RING-type" evidence="12">
    <location>
        <begin position="46"/>
        <end position="358"/>
    </location>
</feature>
<dbReference type="CDD" id="cd20336">
    <property type="entry name" value="Rcat_RBR"/>
    <property type="match status" value="1"/>
</dbReference>
<dbReference type="PROSITE" id="PS51873">
    <property type="entry name" value="TRIAD"/>
    <property type="match status" value="1"/>
</dbReference>
<dbReference type="InterPro" id="IPR002867">
    <property type="entry name" value="IBR_dom"/>
</dbReference>
<sequence length="390" mass="44759">MPAIFLRTLSFIIGWVYRLISSHHHYPLAPKKTTKTEDEMNNMYFWLQRCSICLDQTYNLCLESCRDQFCKDCFSRYIEETVNQSWGLGVTRIKCPVCQEIINQAEWSRYVSPEIVAKYNKYNQPYRPYSRYCITCQHSISPCQSPNAQGISRESRLANIANDLDLLSKSAKNTSLSILIHEATQHFLSTCQKGSTFRVGRTQELCHQVIPILHQVVLNQMDLYCLASSISKQLVALEIIPEAWKHAQFRHISYFPMEICMNCGDTLCLQCGETAHLGLGCLDYLKAKLKRSTDAELISTIQWKLNNTRPCPNCSVMINRDEGCNKVDCLQCGYRFCWKCGSAWTQQKCGFYQCGESTEDVLLRDNESKAELGVPDMHAIDARRQSIQTL</sequence>
<feature type="signal peptide" evidence="10">
    <location>
        <begin position="1"/>
        <end position="22"/>
    </location>
</feature>
<dbReference type="EMBL" id="KZ303846">
    <property type="protein sequence ID" value="PHZ13833.1"/>
    <property type="molecule type" value="Genomic_DNA"/>
</dbReference>
<evidence type="ECO:0000256" key="3">
    <source>
        <dbReference type="ARBA" id="ARBA00022679"/>
    </source>
</evidence>
<gene>
    <name evidence="13" type="ORF">RHIMIDRAFT_235824</name>
</gene>
<dbReference type="Gene3D" id="1.20.120.1750">
    <property type="match status" value="1"/>
</dbReference>
<dbReference type="EC" id="2.3.2.31" evidence="2"/>
<feature type="domain" description="RING-type" evidence="11">
    <location>
        <begin position="50"/>
        <end position="99"/>
    </location>
</feature>
<dbReference type="Pfam" id="PF00097">
    <property type="entry name" value="zf-C3HC4"/>
    <property type="match status" value="1"/>
</dbReference>
<accession>A0A2G4SYG4</accession>
<evidence type="ECO:0000259" key="12">
    <source>
        <dbReference type="PROSITE" id="PS51873"/>
    </source>
</evidence>
<keyword evidence="3" id="KW-0808">Transferase</keyword>
<dbReference type="GeneID" id="35439410"/>
<reference evidence="13 14" key="1">
    <citation type="journal article" date="2016" name="Proc. Natl. Acad. Sci. U.S.A.">
        <title>Lipid metabolic changes in an early divergent fungus govern the establishment of a mutualistic symbiosis with endobacteria.</title>
        <authorList>
            <person name="Lastovetsky O.A."/>
            <person name="Gaspar M.L."/>
            <person name="Mondo S.J."/>
            <person name="LaButti K.M."/>
            <person name="Sandor L."/>
            <person name="Grigoriev I.V."/>
            <person name="Henry S.A."/>
            <person name="Pawlowska T.E."/>
        </authorList>
    </citation>
    <scope>NUCLEOTIDE SEQUENCE [LARGE SCALE GENOMIC DNA]</scope>
    <source>
        <strain evidence="13 14">ATCC 52813</strain>
    </source>
</reference>
<keyword evidence="4" id="KW-0479">Metal-binding</keyword>
<evidence type="ECO:0000256" key="5">
    <source>
        <dbReference type="ARBA" id="ARBA00022737"/>
    </source>
</evidence>
<dbReference type="SUPFAM" id="SSF57850">
    <property type="entry name" value="RING/U-box"/>
    <property type="match status" value="2"/>
</dbReference>
<evidence type="ECO:0000256" key="10">
    <source>
        <dbReference type="SAM" id="SignalP"/>
    </source>
</evidence>
<evidence type="ECO:0000256" key="7">
    <source>
        <dbReference type="ARBA" id="ARBA00022786"/>
    </source>
</evidence>
<dbReference type="GO" id="GO:0061630">
    <property type="term" value="F:ubiquitin protein ligase activity"/>
    <property type="evidence" value="ECO:0007669"/>
    <property type="project" value="UniProtKB-EC"/>
</dbReference>
<dbReference type="Pfam" id="PF22191">
    <property type="entry name" value="IBR_1"/>
    <property type="match status" value="1"/>
</dbReference>
<comment type="catalytic activity">
    <reaction evidence="1">
        <text>[E2 ubiquitin-conjugating enzyme]-S-ubiquitinyl-L-cysteine + [acceptor protein]-L-lysine = [E2 ubiquitin-conjugating enzyme]-L-cysteine + [acceptor protein]-N(6)-ubiquitinyl-L-lysine.</text>
        <dbReference type="EC" id="2.3.2.31"/>
    </reaction>
</comment>
<feature type="chain" id="PRO_5013868693" description="RBR-type E3 ubiquitin transferase" evidence="10">
    <location>
        <begin position="23"/>
        <end position="390"/>
    </location>
</feature>
<dbReference type="SMART" id="SM00647">
    <property type="entry name" value="IBR"/>
    <property type="match status" value="1"/>
</dbReference>
<proteinExistence type="predicted"/>
<dbReference type="RefSeq" id="XP_023467541.1">
    <property type="nucleotide sequence ID" value="XM_023608420.1"/>
</dbReference>